<sequence length="137" mass="15393">MGVKPETLAKFKEIFTSRMVSDDNTIDAIKRYYYPSDKAASPYMLDPHTDVGIHASESVKAQFSDYYTISLSTAHPAKFSAAVEKALLGTSDFTFESVLPKEFIGLLDKERRCLHIKENTAEAVKRALVDQLKKDLQ</sequence>
<evidence type="ECO:0000313" key="1">
    <source>
        <dbReference type="EMBL" id="KAK9692649.1"/>
    </source>
</evidence>
<dbReference type="Gene3D" id="3.40.50.1100">
    <property type="match status" value="1"/>
</dbReference>
<dbReference type="InterPro" id="IPR036052">
    <property type="entry name" value="TrpB-like_PALP_sf"/>
</dbReference>
<dbReference type="InterPro" id="IPR051166">
    <property type="entry name" value="Threonine_Synthase"/>
</dbReference>
<name>A0ABR2VQJ6_9FUNG</name>
<accession>A0ABR2VQJ6</accession>
<comment type="caution">
    <text evidence="1">The sequence shown here is derived from an EMBL/GenBank/DDBJ whole genome shotgun (WGS) entry which is preliminary data.</text>
</comment>
<dbReference type="PANTHER" id="PTHR42690">
    <property type="entry name" value="THREONINE SYNTHASE FAMILY MEMBER"/>
    <property type="match status" value="1"/>
</dbReference>
<keyword evidence="1" id="KW-0456">Lyase</keyword>
<dbReference type="SUPFAM" id="SSF53686">
    <property type="entry name" value="Tryptophan synthase beta subunit-like PLP-dependent enzymes"/>
    <property type="match status" value="1"/>
</dbReference>
<protein>
    <submittedName>
        <fullName evidence="1">Threonine synthase</fullName>
        <ecNumber evidence="1">4.2.3.1</ecNumber>
    </submittedName>
</protein>
<dbReference type="Pfam" id="PF24857">
    <property type="entry name" value="THR4_C"/>
    <property type="match status" value="1"/>
</dbReference>
<evidence type="ECO:0000313" key="2">
    <source>
        <dbReference type="Proteomes" id="UP001479436"/>
    </source>
</evidence>
<dbReference type="Proteomes" id="UP001479436">
    <property type="component" value="Unassembled WGS sequence"/>
</dbReference>
<dbReference type="PANTHER" id="PTHR42690:SF1">
    <property type="entry name" value="THREONINE SYNTHASE-LIKE 2"/>
    <property type="match status" value="1"/>
</dbReference>
<keyword evidence="2" id="KW-1185">Reference proteome</keyword>
<dbReference type="GO" id="GO:0004795">
    <property type="term" value="F:threonine synthase activity"/>
    <property type="evidence" value="ECO:0007669"/>
    <property type="project" value="UniProtKB-EC"/>
</dbReference>
<dbReference type="EC" id="4.2.3.1" evidence="1"/>
<dbReference type="EMBL" id="JASJQH010008443">
    <property type="protein sequence ID" value="KAK9692649.1"/>
    <property type="molecule type" value="Genomic_DNA"/>
</dbReference>
<organism evidence="1 2">
    <name type="scientific">Basidiobolus ranarum</name>
    <dbReference type="NCBI Taxonomy" id="34480"/>
    <lineage>
        <taxon>Eukaryota</taxon>
        <taxon>Fungi</taxon>
        <taxon>Fungi incertae sedis</taxon>
        <taxon>Zoopagomycota</taxon>
        <taxon>Entomophthoromycotina</taxon>
        <taxon>Basidiobolomycetes</taxon>
        <taxon>Basidiobolales</taxon>
        <taxon>Basidiobolaceae</taxon>
        <taxon>Basidiobolus</taxon>
    </lineage>
</organism>
<proteinExistence type="predicted"/>
<gene>
    <name evidence="1" type="primary">THR4_2</name>
    <name evidence="1" type="ORF">K7432_014238</name>
</gene>
<reference evidence="1 2" key="1">
    <citation type="submission" date="2023-04" db="EMBL/GenBank/DDBJ databases">
        <title>Genome of Basidiobolus ranarum AG-B5.</title>
        <authorList>
            <person name="Stajich J.E."/>
            <person name="Carter-House D."/>
            <person name="Gryganskyi A."/>
        </authorList>
    </citation>
    <scope>NUCLEOTIDE SEQUENCE [LARGE SCALE GENOMIC DNA]</scope>
    <source>
        <strain evidence="1 2">AG-B5</strain>
    </source>
</reference>